<evidence type="ECO:0000256" key="13">
    <source>
        <dbReference type="RuleBase" id="RU364091"/>
    </source>
</evidence>
<dbReference type="GO" id="GO:0044780">
    <property type="term" value="P:bacterial-type flagellum assembly"/>
    <property type="evidence" value="ECO:0007669"/>
    <property type="project" value="InterPro"/>
</dbReference>
<evidence type="ECO:0000256" key="4">
    <source>
        <dbReference type="ARBA" id="ARBA00022448"/>
    </source>
</evidence>
<feature type="compositionally biased region" description="Basic and acidic residues" evidence="14">
    <location>
        <begin position="13"/>
        <end position="23"/>
    </location>
</feature>
<evidence type="ECO:0000256" key="14">
    <source>
        <dbReference type="SAM" id="MobiDB-lite"/>
    </source>
</evidence>
<evidence type="ECO:0000256" key="12">
    <source>
        <dbReference type="ARBA" id="ARBA00025078"/>
    </source>
</evidence>
<dbReference type="OrthoDB" id="9807950at2"/>
<dbReference type="InterPro" id="IPR006135">
    <property type="entry name" value="T3SS_substrate_exporter"/>
</dbReference>
<dbReference type="GO" id="GO:0005886">
    <property type="term" value="C:plasma membrane"/>
    <property type="evidence" value="ECO:0007669"/>
    <property type="project" value="UniProtKB-SubCell"/>
</dbReference>
<evidence type="ECO:0000256" key="6">
    <source>
        <dbReference type="ARBA" id="ARBA00022692"/>
    </source>
</evidence>
<keyword evidence="9 13" id="KW-1133">Transmembrane helix</keyword>
<feature type="transmembrane region" description="Helical" evidence="13">
    <location>
        <begin position="191"/>
        <end position="213"/>
    </location>
</feature>
<keyword evidence="6 13" id="KW-0812">Transmembrane</keyword>
<dbReference type="PRINTS" id="PR00950">
    <property type="entry name" value="TYPE3IMSPROT"/>
</dbReference>
<reference evidence="15 16" key="2">
    <citation type="submission" date="2015-10" db="EMBL/GenBank/DDBJ databases">
        <title>Draft Genome Sequence of Prosthecomicrobium hirschii ATCC 27832.</title>
        <authorList>
            <person name="Daniel J."/>
            <person name="Givan S.A."/>
            <person name="Brun Y.V."/>
            <person name="Brown P.J."/>
        </authorList>
    </citation>
    <scope>NUCLEOTIDE SEQUENCE [LARGE SCALE GENOMIC DNA]</scope>
    <source>
        <strain evidence="15 16">16</strain>
    </source>
</reference>
<keyword evidence="15" id="KW-0966">Cell projection</keyword>
<dbReference type="GO" id="GO:0009306">
    <property type="term" value="P:protein secretion"/>
    <property type="evidence" value="ECO:0007669"/>
    <property type="project" value="InterPro"/>
</dbReference>
<evidence type="ECO:0000256" key="2">
    <source>
        <dbReference type="ARBA" id="ARBA00010690"/>
    </source>
</evidence>
<feature type="transmembrane region" description="Helical" evidence="13">
    <location>
        <begin position="90"/>
        <end position="112"/>
    </location>
</feature>
<protein>
    <recommendedName>
        <fullName evidence="3 13">Flagellar biosynthetic protein FlhB</fullName>
    </recommendedName>
</protein>
<dbReference type="FunFam" id="3.40.1690.10:FF:000001">
    <property type="entry name" value="Flagellar biosynthetic protein FlhB"/>
    <property type="match status" value="1"/>
</dbReference>
<dbReference type="NCBIfam" id="TIGR00328">
    <property type="entry name" value="flhB"/>
    <property type="match status" value="1"/>
</dbReference>
<dbReference type="Gene3D" id="6.10.250.2080">
    <property type="match status" value="1"/>
</dbReference>
<evidence type="ECO:0000256" key="9">
    <source>
        <dbReference type="ARBA" id="ARBA00022989"/>
    </source>
</evidence>
<keyword evidence="15" id="KW-0969">Cilium</keyword>
<dbReference type="InterPro" id="IPR006136">
    <property type="entry name" value="FlhB"/>
</dbReference>
<reference evidence="15 16" key="1">
    <citation type="submission" date="2015-09" db="EMBL/GenBank/DDBJ databases">
        <authorList>
            <person name="Jackson K.R."/>
            <person name="Lunt B.L."/>
            <person name="Fisher J.N.B."/>
            <person name="Gardner A.V."/>
            <person name="Bailey M.E."/>
            <person name="Deus L.M."/>
            <person name="Earl A.S."/>
            <person name="Gibby P.D."/>
            <person name="Hartmann K.A."/>
            <person name="Liu J.E."/>
            <person name="Manci A.M."/>
            <person name="Nielsen D.A."/>
            <person name="Solomon M.B."/>
            <person name="Breakwell D.P."/>
            <person name="Burnett S.H."/>
            <person name="Grose J.H."/>
        </authorList>
    </citation>
    <scope>NUCLEOTIDE SEQUENCE [LARGE SCALE GENOMIC DNA]</scope>
    <source>
        <strain evidence="15 16">16</strain>
    </source>
</reference>
<evidence type="ECO:0000256" key="3">
    <source>
        <dbReference type="ARBA" id="ARBA00021622"/>
    </source>
</evidence>
<sequence length="360" mass="39610">MAEGGDDEEERTEEPSQKKLDDALQRGDVVKSQEVPAFFVLSACMVLVAFLSTPMARDLARPLAGYLGHLHEIPVDRRGLIAVYLEAGKILATVLALPALAFVIAGVAGNMIQHRMVWSGESLIPKLSKISPMAGLKRIFSAESLATFIKGIIKIAVVGIGMWMAVSPELPRLESIVATDAIGLLAITQSLAIRLLTAVLIVMGFVAGLDYLFQRHRWMARQRMTKQELKEEYKQQEGNPEIKAKIRQIRQARSRKRMMAAVPSATVVVTNPTHYAVALKYDESTAAPICVAKGVDEIALKIREVAKGADVPVIENPPLARALYASVDLDKQIPEEHYRAVAEVIGYVMRLKQGRKGWRP</sequence>
<feature type="region of interest" description="Disordered" evidence="14">
    <location>
        <begin position="1"/>
        <end position="23"/>
    </location>
</feature>
<evidence type="ECO:0000256" key="10">
    <source>
        <dbReference type="ARBA" id="ARBA00023136"/>
    </source>
</evidence>
<evidence type="ECO:0000256" key="8">
    <source>
        <dbReference type="ARBA" id="ARBA00022927"/>
    </source>
</evidence>
<feature type="compositionally biased region" description="Acidic residues" evidence="14">
    <location>
        <begin position="1"/>
        <end position="12"/>
    </location>
</feature>
<keyword evidence="16" id="KW-1185">Reference proteome</keyword>
<gene>
    <name evidence="13" type="primary">flhB</name>
    <name evidence="15" type="ORF">ABB55_05255</name>
</gene>
<evidence type="ECO:0000256" key="11">
    <source>
        <dbReference type="ARBA" id="ARBA00023225"/>
    </source>
</evidence>
<feature type="transmembrane region" description="Helical" evidence="13">
    <location>
        <begin position="35"/>
        <end position="56"/>
    </location>
</feature>
<dbReference type="InterPro" id="IPR029025">
    <property type="entry name" value="T3SS_substrate_exporter_C"/>
</dbReference>
<comment type="similarity">
    <text evidence="2 13">Belongs to the type III secretion exporter family.</text>
</comment>
<evidence type="ECO:0000313" key="16">
    <source>
        <dbReference type="Proteomes" id="UP000048984"/>
    </source>
</evidence>
<comment type="caution">
    <text evidence="15">The sequence shown here is derived from an EMBL/GenBank/DDBJ whole genome shotgun (WGS) entry which is preliminary data.</text>
</comment>
<dbReference type="AlphaFoldDB" id="A0A0P6WAX9"/>
<dbReference type="EMBL" id="LJYW01000001">
    <property type="protein sequence ID" value="KPL51709.1"/>
    <property type="molecule type" value="Genomic_DNA"/>
</dbReference>
<name>A0A0P6WAX9_9HYPH</name>
<proteinExistence type="inferred from homology"/>
<keyword evidence="5 13" id="KW-1003">Cell membrane</keyword>
<dbReference type="SUPFAM" id="SSF160544">
    <property type="entry name" value="EscU C-terminal domain-like"/>
    <property type="match status" value="1"/>
</dbReference>
<dbReference type="RefSeq" id="WP_054357872.1">
    <property type="nucleotide sequence ID" value="NZ_JAPCYQ010000001.1"/>
</dbReference>
<evidence type="ECO:0000256" key="5">
    <source>
        <dbReference type="ARBA" id="ARBA00022475"/>
    </source>
</evidence>
<keyword evidence="10 13" id="KW-0472">Membrane</keyword>
<dbReference type="STRING" id="665126.ABB55_05255"/>
<keyword evidence="4 13" id="KW-0813">Transport</keyword>
<dbReference type="PANTHER" id="PTHR30531:SF12">
    <property type="entry name" value="FLAGELLAR BIOSYNTHETIC PROTEIN FLHB"/>
    <property type="match status" value="1"/>
</dbReference>
<keyword evidence="7 13" id="KW-1005">Bacterial flagellum biogenesis</keyword>
<keyword evidence="15" id="KW-0282">Flagellum</keyword>
<keyword evidence="11 13" id="KW-1006">Bacterial flagellum protein export</keyword>
<comment type="subcellular location">
    <subcellularLocation>
        <location evidence="1">Cell membrane</location>
        <topology evidence="1">Multi-pass membrane protein</topology>
    </subcellularLocation>
</comment>
<dbReference type="Pfam" id="PF01312">
    <property type="entry name" value="Bac_export_2"/>
    <property type="match status" value="1"/>
</dbReference>
<dbReference type="Gene3D" id="3.40.1690.10">
    <property type="entry name" value="secretion proteins EscU"/>
    <property type="match status" value="1"/>
</dbReference>
<comment type="function">
    <text evidence="12 13">Required for formation of the rod structure in the basal body of the flagellar apparatus. Together with FliI and FliH, may constitute the export apparatus of flagellin.</text>
</comment>
<evidence type="ECO:0000256" key="1">
    <source>
        <dbReference type="ARBA" id="ARBA00004651"/>
    </source>
</evidence>
<feature type="transmembrane region" description="Helical" evidence="13">
    <location>
        <begin position="145"/>
        <end position="166"/>
    </location>
</feature>
<organism evidence="15 16">
    <name type="scientific">Prosthecodimorpha hirschii</name>
    <dbReference type="NCBI Taxonomy" id="665126"/>
    <lineage>
        <taxon>Bacteria</taxon>
        <taxon>Pseudomonadati</taxon>
        <taxon>Pseudomonadota</taxon>
        <taxon>Alphaproteobacteria</taxon>
        <taxon>Hyphomicrobiales</taxon>
        <taxon>Ancalomicrobiaceae</taxon>
        <taxon>Prosthecodimorpha</taxon>
    </lineage>
</organism>
<evidence type="ECO:0000256" key="7">
    <source>
        <dbReference type="ARBA" id="ARBA00022795"/>
    </source>
</evidence>
<dbReference type="PANTHER" id="PTHR30531">
    <property type="entry name" value="FLAGELLAR BIOSYNTHETIC PROTEIN FLHB"/>
    <property type="match status" value="1"/>
</dbReference>
<accession>A0A0P6WAX9</accession>
<evidence type="ECO:0000313" key="15">
    <source>
        <dbReference type="EMBL" id="KPL51709.1"/>
    </source>
</evidence>
<keyword evidence="8 13" id="KW-0653">Protein transport</keyword>
<dbReference type="Proteomes" id="UP000048984">
    <property type="component" value="Unassembled WGS sequence"/>
</dbReference>